<dbReference type="OrthoDB" id="1932397at2759"/>
<keyword evidence="3 6" id="KW-0812">Transmembrane</keyword>
<comment type="similarity">
    <text evidence="2">Belongs to the UPF0496 family.</text>
</comment>
<evidence type="ECO:0000256" key="3">
    <source>
        <dbReference type="ARBA" id="ARBA00022692"/>
    </source>
</evidence>
<keyword evidence="7" id="KW-1185">Reference proteome</keyword>
<evidence type="ECO:0000256" key="5">
    <source>
        <dbReference type="ARBA" id="ARBA00023136"/>
    </source>
</evidence>
<dbReference type="PANTHER" id="PTHR31113:SF5">
    <property type="entry name" value="OS04G0405700 PROTEIN"/>
    <property type="match status" value="1"/>
</dbReference>
<dbReference type="Pfam" id="PF05055">
    <property type="entry name" value="DUF677"/>
    <property type="match status" value="1"/>
</dbReference>
<evidence type="ECO:0000256" key="1">
    <source>
        <dbReference type="ARBA" id="ARBA00004370"/>
    </source>
</evidence>
<protein>
    <submittedName>
        <fullName evidence="8">UPF0496 protein At3g19330-like</fullName>
    </submittedName>
</protein>
<dbReference type="KEGG" id="aprc:113867868"/>
<evidence type="ECO:0000313" key="7">
    <source>
        <dbReference type="Proteomes" id="UP000694853"/>
    </source>
</evidence>
<dbReference type="InterPro" id="IPR007749">
    <property type="entry name" value="DUF677"/>
</dbReference>
<accession>A0A8B8LUI6</accession>
<dbReference type="GeneID" id="113867868"/>
<organism evidence="7 8">
    <name type="scientific">Abrus precatorius</name>
    <name type="common">Indian licorice</name>
    <name type="synonym">Glycine abrus</name>
    <dbReference type="NCBI Taxonomy" id="3816"/>
    <lineage>
        <taxon>Eukaryota</taxon>
        <taxon>Viridiplantae</taxon>
        <taxon>Streptophyta</taxon>
        <taxon>Embryophyta</taxon>
        <taxon>Tracheophyta</taxon>
        <taxon>Spermatophyta</taxon>
        <taxon>Magnoliopsida</taxon>
        <taxon>eudicotyledons</taxon>
        <taxon>Gunneridae</taxon>
        <taxon>Pentapetalae</taxon>
        <taxon>rosids</taxon>
        <taxon>fabids</taxon>
        <taxon>Fabales</taxon>
        <taxon>Fabaceae</taxon>
        <taxon>Papilionoideae</taxon>
        <taxon>50 kb inversion clade</taxon>
        <taxon>NPAAA clade</taxon>
        <taxon>indigoferoid/millettioid clade</taxon>
        <taxon>Abreae</taxon>
        <taxon>Abrus</taxon>
    </lineage>
</organism>
<keyword evidence="5 6" id="KW-0472">Membrane</keyword>
<dbReference type="PANTHER" id="PTHR31113">
    <property type="entry name" value="UPF0496 PROTEIN 3-RELATED"/>
    <property type="match status" value="1"/>
</dbReference>
<evidence type="ECO:0000256" key="4">
    <source>
        <dbReference type="ARBA" id="ARBA00022989"/>
    </source>
</evidence>
<keyword evidence="4 6" id="KW-1133">Transmembrane helix</keyword>
<proteinExistence type="inferred from homology"/>
<evidence type="ECO:0000313" key="8">
    <source>
        <dbReference type="RefSeq" id="XP_027359168.1"/>
    </source>
</evidence>
<evidence type="ECO:0000256" key="6">
    <source>
        <dbReference type="SAM" id="Phobius"/>
    </source>
</evidence>
<comment type="subcellular location">
    <subcellularLocation>
        <location evidence="1">Membrane</location>
    </subcellularLocation>
</comment>
<feature type="transmembrane region" description="Helical" evidence="6">
    <location>
        <begin position="171"/>
        <end position="193"/>
    </location>
</feature>
<dbReference type="Proteomes" id="UP000694853">
    <property type="component" value="Unplaced"/>
</dbReference>
<evidence type="ECO:0000256" key="2">
    <source>
        <dbReference type="ARBA" id="ARBA00009074"/>
    </source>
</evidence>
<feature type="transmembrane region" description="Helical" evidence="6">
    <location>
        <begin position="199"/>
        <end position="218"/>
    </location>
</feature>
<name>A0A8B8LUI6_ABRPR</name>
<dbReference type="RefSeq" id="XP_027359168.1">
    <property type="nucleotide sequence ID" value="XM_027503367.1"/>
</dbReference>
<dbReference type="AlphaFoldDB" id="A0A8B8LUI6"/>
<sequence>MPKCISFFRSSTSMPNSSQEDTPSVSREYNLAVHTNSYAEIRSNIQSQLHTLNPDRDRVQHALSDTTTTTRLISTFFDHTETASELCLHLHQCLSLARAAHAPLLDLFETIDPLHPTHSDCKRAIPLFHHFDKQNNSIPDSHIFSNLREALSNLKTQLDRRVSKSLSRVRFFRRAAAGSAICLVAVAVGVVVATVAVTLHAVVALATAASAGAVPVCASERRELVRLKQLDAAAKCSYVLSNDLGTIDALVSRLRAAVEGDRVLVRLSLERGNERYLVQEVIKQLCKSHDGFIRQVEDLEEHIYLCFYNINKARFLLFQEICNSSTL</sequence>
<dbReference type="GO" id="GO:0016020">
    <property type="term" value="C:membrane"/>
    <property type="evidence" value="ECO:0007669"/>
    <property type="project" value="UniProtKB-SubCell"/>
</dbReference>
<reference evidence="8" key="2">
    <citation type="submission" date="2025-08" db="UniProtKB">
        <authorList>
            <consortium name="RefSeq"/>
        </authorList>
    </citation>
    <scope>IDENTIFICATION</scope>
    <source>
        <tissue evidence="8">Young leaves</tissue>
    </source>
</reference>
<reference evidence="7" key="1">
    <citation type="journal article" date="2019" name="Toxins">
        <title>Detection of Abrin-Like and Prepropulchellin-Like Toxin Genes and Transcripts Using Whole Genome Sequencing and Full-Length Transcript Sequencing of Abrus precatorius.</title>
        <authorList>
            <person name="Hovde B.T."/>
            <person name="Daligault H.E."/>
            <person name="Hanschen E.R."/>
            <person name="Kunde Y.A."/>
            <person name="Johnson M.B."/>
            <person name="Starkenburg S.R."/>
            <person name="Johnson S.L."/>
        </authorList>
    </citation>
    <scope>NUCLEOTIDE SEQUENCE [LARGE SCALE GENOMIC DNA]</scope>
</reference>
<gene>
    <name evidence="8" type="primary">LOC113867868</name>
</gene>